<dbReference type="InterPro" id="IPR012338">
    <property type="entry name" value="Beta-lactam/transpept-like"/>
</dbReference>
<evidence type="ECO:0000313" key="10">
    <source>
        <dbReference type="Proteomes" id="UP000649955"/>
    </source>
</evidence>
<evidence type="ECO:0000313" key="9">
    <source>
        <dbReference type="EMBL" id="GHG13941.1"/>
    </source>
</evidence>
<dbReference type="Proteomes" id="UP000649955">
    <property type="component" value="Unassembled WGS sequence"/>
</dbReference>
<feature type="domain" description="Beta-lactamase class A catalytic" evidence="8">
    <location>
        <begin position="59"/>
        <end position="273"/>
    </location>
</feature>
<evidence type="ECO:0000259" key="8">
    <source>
        <dbReference type="Pfam" id="PF13354"/>
    </source>
</evidence>
<dbReference type="PRINTS" id="PR00118">
    <property type="entry name" value="BLACTAMASEA"/>
</dbReference>
<evidence type="ECO:0000256" key="3">
    <source>
        <dbReference type="ARBA" id="ARBA00022801"/>
    </source>
</evidence>
<evidence type="ECO:0000256" key="5">
    <source>
        <dbReference type="RuleBase" id="RU361140"/>
    </source>
</evidence>
<dbReference type="PANTHER" id="PTHR35333:SF3">
    <property type="entry name" value="BETA-LACTAMASE-TYPE TRANSPEPTIDASE FOLD CONTAINING PROTEIN"/>
    <property type="match status" value="1"/>
</dbReference>
<comment type="caution">
    <text evidence="9">The sequence shown here is derived from an EMBL/GenBank/DDBJ whole genome shotgun (WGS) entry which is preliminary data.</text>
</comment>
<feature type="chain" id="PRO_5046578332" description="Beta-lactamase" evidence="7">
    <location>
        <begin position="24"/>
        <end position="302"/>
    </location>
</feature>
<gene>
    <name evidence="9" type="primary">ampC</name>
    <name evidence="9" type="ORF">GCM10017567_34460</name>
</gene>
<organism evidence="9 10">
    <name type="scientific">Amycolatopsis bullii</name>
    <dbReference type="NCBI Taxonomy" id="941987"/>
    <lineage>
        <taxon>Bacteria</taxon>
        <taxon>Bacillati</taxon>
        <taxon>Actinomycetota</taxon>
        <taxon>Actinomycetes</taxon>
        <taxon>Pseudonocardiales</taxon>
        <taxon>Pseudonocardiaceae</taxon>
        <taxon>Amycolatopsis</taxon>
    </lineage>
</organism>
<dbReference type="Pfam" id="PF13354">
    <property type="entry name" value="Beta-lactamase2"/>
    <property type="match status" value="1"/>
</dbReference>
<dbReference type="InterPro" id="IPR045155">
    <property type="entry name" value="Beta-lactam_cat"/>
</dbReference>
<dbReference type="EC" id="3.5.2.6" evidence="2 5"/>
<name>A0ABQ3KF61_9PSEU</name>
<dbReference type="NCBIfam" id="NF033103">
    <property type="entry name" value="bla_class_A"/>
    <property type="match status" value="1"/>
</dbReference>
<proteinExistence type="inferred from homology"/>
<evidence type="ECO:0000256" key="6">
    <source>
        <dbReference type="SAM" id="MobiDB-lite"/>
    </source>
</evidence>
<keyword evidence="10" id="KW-1185">Reference proteome</keyword>
<keyword evidence="7" id="KW-0732">Signal</keyword>
<dbReference type="Gene3D" id="3.40.710.10">
    <property type="entry name" value="DD-peptidase/beta-lactamase superfamily"/>
    <property type="match status" value="1"/>
</dbReference>
<keyword evidence="3 5" id="KW-0378">Hydrolase</keyword>
<dbReference type="PANTHER" id="PTHR35333">
    <property type="entry name" value="BETA-LACTAMASE"/>
    <property type="match status" value="1"/>
</dbReference>
<feature type="region of interest" description="Disordered" evidence="6">
    <location>
        <begin position="25"/>
        <end position="46"/>
    </location>
</feature>
<dbReference type="InterPro" id="IPR000871">
    <property type="entry name" value="Beta-lactam_class-A"/>
</dbReference>
<feature type="signal peptide" evidence="7">
    <location>
        <begin position="1"/>
        <end position="23"/>
    </location>
</feature>
<dbReference type="RefSeq" id="WP_191311179.1">
    <property type="nucleotide sequence ID" value="NZ_BNAW01000013.1"/>
</dbReference>
<dbReference type="SUPFAM" id="SSF56601">
    <property type="entry name" value="beta-lactamase/transpeptidase-like"/>
    <property type="match status" value="1"/>
</dbReference>
<reference evidence="10" key="1">
    <citation type="journal article" date="2019" name="Int. J. Syst. Evol. Microbiol.">
        <title>The Global Catalogue of Microorganisms (GCM) 10K type strain sequencing project: providing services to taxonomists for standard genome sequencing and annotation.</title>
        <authorList>
            <consortium name="The Broad Institute Genomics Platform"/>
            <consortium name="The Broad Institute Genome Sequencing Center for Infectious Disease"/>
            <person name="Wu L."/>
            <person name="Ma J."/>
        </authorList>
    </citation>
    <scope>NUCLEOTIDE SEQUENCE [LARGE SCALE GENOMIC DNA]</scope>
    <source>
        <strain evidence="10">CGMCC 4.7680</strain>
    </source>
</reference>
<keyword evidence="4 5" id="KW-0046">Antibiotic resistance</keyword>
<sequence>MPFPRARRAVLAVLASVPLTACAAQAPAPAPPTTSAAATTPAPQPDFAPLERSFDARLGVYALDTGSGREIAHRADERFGYASTHKAFSAAAVLQRTSLDGLAKNLTYTRADLQPNSPVTEKHVATGLPVRDAIDAALRYSDNTAANLLFRELGGPAGLAAALRGIGDTTTHVDRIEPGLNDLAPGDVRDTSTPRAMAGSLRAFAIGSALPPEKQTVLTDMMRANTTGAALIRAGAPAGWAVADKTGTGSYATRNDIAVVWPPGRAPIVLAVMSSRQAENADHDDRLIAQAAKLVLDALRGS</sequence>
<evidence type="ECO:0000256" key="1">
    <source>
        <dbReference type="ARBA" id="ARBA00009009"/>
    </source>
</evidence>
<comment type="catalytic activity">
    <reaction evidence="5">
        <text>a beta-lactam + H2O = a substituted beta-amino acid</text>
        <dbReference type="Rhea" id="RHEA:20401"/>
        <dbReference type="ChEBI" id="CHEBI:15377"/>
        <dbReference type="ChEBI" id="CHEBI:35627"/>
        <dbReference type="ChEBI" id="CHEBI:140347"/>
        <dbReference type="EC" id="3.5.2.6"/>
    </reaction>
</comment>
<dbReference type="EMBL" id="BNAW01000013">
    <property type="protein sequence ID" value="GHG13941.1"/>
    <property type="molecule type" value="Genomic_DNA"/>
</dbReference>
<evidence type="ECO:0000256" key="2">
    <source>
        <dbReference type="ARBA" id="ARBA00012865"/>
    </source>
</evidence>
<comment type="similarity">
    <text evidence="1 5">Belongs to the class-A beta-lactamase family.</text>
</comment>
<evidence type="ECO:0000256" key="7">
    <source>
        <dbReference type="SAM" id="SignalP"/>
    </source>
</evidence>
<dbReference type="InterPro" id="IPR023650">
    <property type="entry name" value="Beta-lactam_class-A_AS"/>
</dbReference>
<protein>
    <recommendedName>
        <fullName evidence="2 5">Beta-lactamase</fullName>
        <ecNumber evidence="2 5">3.5.2.6</ecNumber>
    </recommendedName>
</protein>
<evidence type="ECO:0000256" key="4">
    <source>
        <dbReference type="ARBA" id="ARBA00023251"/>
    </source>
</evidence>
<accession>A0ABQ3KF61</accession>
<dbReference type="PROSITE" id="PS00146">
    <property type="entry name" value="BETA_LACTAMASE_A"/>
    <property type="match status" value="1"/>
</dbReference>